<feature type="region of interest" description="Disordered" evidence="1">
    <location>
        <begin position="434"/>
        <end position="507"/>
    </location>
</feature>
<dbReference type="PRINTS" id="PR02082">
    <property type="entry name" value="GLC7IP4"/>
</dbReference>
<dbReference type="GO" id="GO:0008157">
    <property type="term" value="F:protein phosphatase 1 binding"/>
    <property type="evidence" value="ECO:0007669"/>
    <property type="project" value="InterPro"/>
</dbReference>
<evidence type="ECO:0000256" key="1">
    <source>
        <dbReference type="SAM" id="MobiDB-lite"/>
    </source>
</evidence>
<feature type="compositionally biased region" description="Polar residues" evidence="1">
    <location>
        <begin position="534"/>
        <end position="547"/>
    </location>
</feature>
<dbReference type="Proteomes" id="UP000837801">
    <property type="component" value="Unassembled WGS sequence"/>
</dbReference>
<accession>A0A9P0QLC5</accession>
<feature type="compositionally biased region" description="Low complexity" evidence="1">
    <location>
        <begin position="690"/>
        <end position="702"/>
    </location>
</feature>
<comment type="caution">
    <text evidence="2">The sequence shown here is derived from an EMBL/GenBank/DDBJ whole genome shotgun (WGS) entry which is preliminary data.</text>
</comment>
<dbReference type="GO" id="GO:0005737">
    <property type="term" value="C:cytoplasm"/>
    <property type="evidence" value="ECO:0007669"/>
    <property type="project" value="InterPro"/>
</dbReference>
<feature type="compositionally biased region" description="Polar residues" evidence="1">
    <location>
        <begin position="461"/>
        <end position="507"/>
    </location>
</feature>
<feature type="compositionally biased region" description="Polar residues" evidence="1">
    <location>
        <begin position="726"/>
        <end position="737"/>
    </location>
</feature>
<dbReference type="EMBL" id="CAKXYY010000002">
    <property type="protein sequence ID" value="CAH2350644.1"/>
    <property type="molecule type" value="Genomic_DNA"/>
</dbReference>
<organism evidence="2 3">
    <name type="scientific">[Candida] railenensis</name>
    <dbReference type="NCBI Taxonomy" id="45579"/>
    <lineage>
        <taxon>Eukaryota</taxon>
        <taxon>Fungi</taxon>
        <taxon>Dikarya</taxon>
        <taxon>Ascomycota</taxon>
        <taxon>Saccharomycotina</taxon>
        <taxon>Pichiomycetes</taxon>
        <taxon>Debaryomycetaceae</taxon>
        <taxon>Kurtzmaniella</taxon>
    </lineage>
</organism>
<dbReference type="OrthoDB" id="4087202at2759"/>
<evidence type="ECO:0000313" key="2">
    <source>
        <dbReference type="EMBL" id="CAH2350644.1"/>
    </source>
</evidence>
<protein>
    <submittedName>
        <fullName evidence="2">Uncharacterized protein</fullName>
    </submittedName>
</protein>
<feature type="compositionally biased region" description="Polar residues" evidence="1">
    <location>
        <begin position="660"/>
        <end position="671"/>
    </location>
</feature>
<evidence type="ECO:0000313" key="3">
    <source>
        <dbReference type="Proteomes" id="UP000837801"/>
    </source>
</evidence>
<feature type="compositionally biased region" description="Low complexity" evidence="1">
    <location>
        <begin position="564"/>
        <end position="575"/>
    </location>
</feature>
<name>A0A9P0QLC5_9ASCO</name>
<dbReference type="GO" id="GO:0019888">
    <property type="term" value="F:protein phosphatase regulator activity"/>
    <property type="evidence" value="ECO:0007669"/>
    <property type="project" value="InterPro"/>
</dbReference>
<dbReference type="AlphaFoldDB" id="A0A9P0QLC5"/>
<feature type="region of interest" description="Disordered" evidence="1">
    <location>
        <begin position="394"/>
        <end position="417"/>
    </location>
</feature>
<sequence>MNSLDSKVTQYLYAINKLQLFISSLKRLSSRENIKDLPLCQYLVLLTGNVFSINESLFNPRLDIISQFKLFKNTPITISSTVTHVPYDTQDLQITSLAELPTAERANKVLKLLESLCFNCLQAYQKRLQQAKIERRPSDPEFFSKLEDIIKNDIFDEKLDLDLDLTDSKVLLNLPSNPNLLNNEDFIEATLVDMDIRMLFAVNSSIQATVEKLKVQISKYLLIKKSASPEKYLASIADDQDGAGESFTMHRLCALAIRLNELYIIFRKIGRKVYFSNYDHLYDSKFLFQSKNQNYFKMHLLKDMDDVFNTTRKNGTLIATLTRFFRQGAQYESNVKNVNDFVNFINQGQMMLSGCLNKVDEFSLNWLTSELRFRKVYGLPKKILTDLYTQQTQAEHEGSTSGVKSRGTPNGKTTYINGSDFDINTDLNNFKISSSRSSSITSQTSIPSSITTPSKPLVRRTSVNRNSMIVSPSPTSKNQTNGVSVGTSDSPIRNGNYASPSRPQSMIFMNTNSSLSSLPSQKPSLQQRLIAEGSNPSITVTSDSTPTMAGRRRSNSQPIKPSENLLASTSTSSNSASAAASGAASALRNNLARSPSGSIKRNGSVSRSSPVPKQLISVEEEIVQQGPPQLTANQRLQQHLKQAAKQGSLMTQQKETFSSVVFDPNSPSSINLRPHPKPQVTEKNSPPPQSAQSAPASQLQASVKTTPQQGLAPPSAPVPKTRDQVTRLNTRRNSVNQPIPAPTLGPSASSTSSMSTLSDAASNTVVSNNNLSNETETFKKVRFTGVPDYNEAEDAPTSYSSRILKNFAAFKSPIPSSKPTFKRKDQMLKKEESISFKSQLHSPIPPENVTGFQIPPANANPISGTRLSKLKNKII</sequence>
<proteinExistence type="predicted"/>
<feature type="compositionally biased region" description="Low complexity" evidence="1">
    <location>
        <begin position="434"/>
        <end position="454"/>
    </location>
</feature>
<feature type="region of interest" description="Disordered" evidence="1">
    <location>
        <begin position="531"/>
        <end position="575"/>
    </location>
</feature>
<keyword evidence="3" id="KW-1185">Reference proteome</keyword>
<feature type="compositionally biased region" description="Low complexity" evidence="1">
    <location>
        <begin position="742"/>
        <end position="761"/>
    </location>
</feature>
<feature type="region of interest" description="Disordered" evidence="1">
    <location>
        <begin position="660"/>
        <end position="761"/>
    </location>
</feature>
<reference evidence="2" key="1">
    <citation type="submission" date="2022-03" db="EMBL/GenBank/DDBJ databases">
        <authorList>
            <person name="Legras J.-L."/>
            <person name="Devillers H."/>
            <person name="Grondin C."/>
        </authorList>
    </citation>
    <scope>NUCLEOTIDE SEQUENCE</scope>
    <source>
        <strain evidence="2">CLIB 1423</strain>
    </source>
</reference>
<dbReference type="InterPro" id="IPR026241">
    <property type="entry name" value="GIP4"/>
</dbReference>
<gene>
    <name evidence="2" type="ORF">CLIB1423_02S01816</name>
</gene>